<evidence type="ECO:0000313" key="2">
    <source>
        <dbReference type="EMBL" id="BBB00770.1"/>
    </source>
</evidence>
<keyword evidence="3" id="KW-1185">Reference proteome</keyword>
<sequence length="570" mass="62230">MSGRGRKASQPPGGHRVAPALAPDQLVVTIAYAEGTRRRFDFAELPVPAPMQHSLARLFAARSARWNSHETAQSYWTALNAFARFIAEQPEAVEDLDGLTAAILKRWRMRNIATNGGISLMRHIRPLLKLDDRLAGGPAAEELVRRLPTARSTRRSYAGDEQQRVLLAAQRQFRGALLRVRENAALLAAWQAGDLVEGGRDWRVATALDELARTGYLPTGRAGVVRGKRLLGGTNWENTWGRLYLDRSELTALAVLLTHRFGWNLSVYHRLPAPAAAPSAGAGKAPTYRIQVEKRRKGGGRWFSTENVTDIGPGSPGRLVTEALEATAFARWLAAALVPGTDRLMVARSHYPSRMYSDPGRPARIGPLVVGIADGDTQWWAKTHGLSGALFQRSRRTTVIREGRPLQHAPGTHESIYVLPDEHVQHASRDVFADGAHEALAQAKAVFGGRLAERPQPGHTATATADCGDEASSPWPDGEGGCGADFLMCLGCPNAHVHPGHHARLSLLHRELRSLRSVLPADAWQERWSESGKRLDDLRDKVGAAGWDAASGRADTDDRTLVHLLLKGTI</sequence>
<feature type="region of interest" description="Disordered" evidence="1">
    <location>
        <begin position="452"/>
        <end position="475"/>
    </location>
</feature>
<reference evidence="2 3" key="4">
    <citation type="journal article" date="2020" name="Sci. Rep.">
        <title>beta-carboline chemical signals induce reveromycin production through a LuxR family regulator in Streptomyces sp. SN-593.</title>
        <authorList>
            <person name="Panthee S."/>
            <person name="Kito N."/>
            <person name="Hayashi T."/>
            <person name="Shimizu T."/>
            <person name="Ishikawa J."/>
            <person name="Hamamoto H."/>
            <person name="Osada H."/>
            <person name="Takahashi S."/>
        </authorList>
    </citation>
    <scope>NUCLEOTIDE SEQUENCE [LARGE SCALE GENOMIC DNA]</scope>
    <source>
        <strain evidence="2 3">SN-593</strain>
    </source>
</reference>
<organism evidence="2 3">
    <name type="scientific">Actinacidiphila reveromycinica</name>
    <dbReference type="NCBI Taxonomy" id="659352"/>
    <lineage>
        <taxon>Bacteria</taxon>
        <taxon>Bacillati</taxon>
        <taxon>Actinomycetota</taxon>
        <taxon>Actinomycetes</taxon>
        <taxon>Kitasatosporales</taxon>
        <taxon>Streptomycetaceae</taxon>
        <taxon>Actinacidiphila</taxon>
    </lineage>
</organism>
<dbReference type="KEGG" id="arev:RVR_7904"/>
<dbReference type="AlphaFoldDB" id="A0A7U3UXY8"/>
<gene>
    <name evidence="2" type="ORF">RVR_7904</name>
</gene>
<reference evidence="2 3" key="3">
    <citation type="journal article" date="2011" name="Nat. Chem. Biol.">
        <title>Reveromycin A biosynthesis uses RevG and RevJ for stereospecific spiroacetal formation.</title>
        <authorList>
            <person name="Takahashi S."/>
            <person name="Toyoda A."/>
            <person name="Sekiyama Y."/>
            <person name="Takagi H."/>
            <person name="Nogawa T."/>
            <person name="Uramoto M."/>
            <person name="Suzuki R."/>
            <person name="Koshino H."/>
            <person name="Kumano T."/>
            <person name="Panthee S."/>
            <person name="Dairi T."/>
            <person name="Ishikawa J."/>
            <person name="Ikeda H."/>
            <person name="Sakaki Y."/>
            <person name="Osada H."/>
        </authorList>
    </citation>
    <scope>NUCLEOTIDE SEQUENCE [LARGE SCALE GENOMIC DNA]</scope>
    <source>
        <strain evidence="2 3">SN-593</strain>
    </source>
</reference>
<evidence type="ECO:0008006" key="4">
    <source>
        <dbReference type="Google" id="ProtNLM"/>
    </source>
</evidence>
<dbReference type="RefSeq" id="WP_202236757.1">
    <property type="nucleotide sequence ID" value="NZ_AP018365.1"/>
</dbReference>
<reference evidence="2 3" key="2">
    <citation type="journal article" date="2011" name="J. Antibiot.">
        <title>Furaquinocins I and J: novel polyketide isoprenoid hybrid compounds from Streptomyces reveromyceticus SN-593.</title>
        <authorList>
            <person name="Panthee S."/>
            <person name="Takahashi S."/>
            <person name="Takagi H."/>
            <person name="Nogawa T."/>
            <person name="Oowada E."/>
            <person name="Uramoto M."/>
            <person name="Osada H."/>
        </authorList>
    </citation>
    <scope>NUCLEOTIDE SEQUENCE [LARGE SCALE GENOMIC DNA]</scope>
    <source>
        <strain evidence="2 3">SN-593</strain>
    </source>
</reference>
<dbReference type="Proteomes" id="UP000595703">
    <property type="component" value="Chromosome"/>
</dbReference>
<name>A0A7U3UXY8_9ACTN</name>
<accession>A0A7U3UXY8</accession>
<evidence type="ECO:0000313" key="3">
    <source>
        <dbReference type="Proteomes" id="UP000595703"/>
    </source>
</evidence>
<dbReference type="EMBL" id="AP018365">
    <property type="protein sequence ID" value="BBB00770.1"/>
    <property type="molecule type" value="Genomic_DNA"/>
</dbReference>
<reference evidence="2 3" key="1">
    <citation type="journal article" date="2010" name="J. Bacteriol.">
        <title>Biochemical characterization of a novel indole prenyltransferase from Streptomyces sp. SN-593.</title>
        <authorList>
            <person name="Takahashi S."/>
            <person name="Takagi H."/>
            <person name="Toyoda A."/>
            <person name="Uramoto M."/>
            <person name="Nogawa T."/>
            <person name="Ueki M."/>
            <person name="Sakaki Y."/>
            <person name="Osada H."/>
        </authorList>
    </citation>
    <scope>NUCLEOTIDE SEQUENCE [LARGE SCALE GENOMIC DNA]</scope>
    <source>
        <strain evidence="2 3">SN-593</strain>
    </source>
</reference>
<proteinExistence type="predicted"/>
<protein>
    <recommendedName>
        <fullName evidence="4">Integrase</fullName>
    </recommendedName>
</protein>
<evidence type="ECO:0000256" key="1">
    <source>
        <dbReference type="SAM" id="MobiDB-lite"/>
    </source>
</evidence>